<keyword evidence="3" id="KW-1185">Reference proteome</keyword>
<name>A0A3G8YAW7_9DEIO</name>
<dbReference type="Proteomes" id="UP000276417">
    <property type="component" value="Chromosome 1"/>
</dbReference>
<dbReference type="OrthoDB" id="62787at2"/>
<evidence type="ECO:0000313" key="3">
    <source>
        <dbReference type="Proteomes" id="UP000276417"/>
    </source>
</evidence>
<evidence type="ECO:0000256" key="1">
    <source>
        <dbReference type="SAM" id="Phobius"/>
    </source>
</evidence>
<sequence>MPSPKQKTIDLKTGAPAGWQLIGFSGVKSDGVNPFRTPQLSSEIKFDTAGSRYIRFQYQLYSPDQAVKAHVTLDDQDLGYFDFPAGQFKTVYPAALVKAGKHSLRFKQSCPLACPINQYHAEVKLITLPDVRINLGLQAQRWSPDALDSTFSVNGFSGLQFDGVNYFRELNTLDSALFSLPFGYLATNFHTQTISNNGSYRLSWASADGNVFRARLSLQKAYLPKGHFVDQDLPLIQKEGLSQLRVQTICEGGGSSCLPIRFYWTELTTLPSSRGLITLTPPKLLAFSLLFLVLLGIFALLLRPLNAKH</sequence>
<gene>
    <name evidence="2" type="ORF">EHF33_04335</name>
</gene>
<feature type="transmembrane region" description="Helical" evidence="1">
    <location>
        <begin position="284"/>
        <end position="302"/>
    </location>
</feature>
<dbReference type="RefSeq" id="WP_124868209.1">
    <property type="nucleotide sequence ID" value="NZ_CP034183.1"/>
</dbReference>
<accession>A0A3G8YAW7</accession>
<proteinExistence type="predicted"/>
<keyword evidence="1" id="KW-0812">Transmembrane</keyword>
<keyword evidence="1" id="KW-0472">Membrane</keyword>
<dbReference type="AlphaFoldDB" id="A0A3G8YAW7"/>
<evidence type="ECO:0000313" key="2">
    <source>
        <dbReference type="EMBL" id="AZI42070.1"/>
    </source>
</evidence>
<dbReference type="EMBL" id="CP034183">
    <property type="protein sequence ID" value="AZI42070.1"/>
    <property type="molecule type" value="Genomic_DNA"/>
</dbReference>
<organism evidence="2 3">
    <name type="scientific">Deinococcus psychrotolerans</name>
    <dbReference type="NCBI Taxonomy" id="2489213"/>
    <lineage>
        <taxon>Bacteria</taxon>
        <taxon>Thermotogati</taxon>
        <taxon>Deinococcota</taxon>
        <taxon>Deinococci</taxon>
        <taxon>Deinococcales</taxon>
        <taxon>Deinococcaceae</taxon>
        <taxon>Deinococcus</taxon>
    </lineage>
</organism>
<keyword evidence="1" id="KW-1133">Transmembrane helix</keyword>
<dbReference type="KEGG" id="dph:EHF33_04335"/>
<protein>
    <submittedName>
        <fullName evidence="2">Uncharacterized protein</fullName>
    </submittedName>
</protein>
<reference evidence="2 3" key="1">
    <citation type="submission" date="2018-11" db="EMBL/GenBank/DDBJ databases">
        <title>Deinococcus shelandsis sp. nov., isolated from South Shetland Islands soil of Antarctica.</title>
        <authorList>
            <person name="Tian J."/>
        </authorList>
    </citation>
    <scope>NUCLEOTIDE SEQUENCE [LARGE SCALE GENOMIC DNA]</scope>
    <source>
        <strain evidence="2 3">S14-83T</strain>
    </source>
</reference>